<proteinExistence type="predicted"/>
<evidence type="ECO:0000313" key="3">
    <source>
        <dbReference type="EMBL" id="MBE9667943.1"/>
    </source>
</evidence>
<comment type="caution">
    <text evidence="3">The sequence shown here is derived from an EMBL/GenBank/DDBJ whole genome shotgun (WGS) entry which is preliminary data.</text>
</comment>
<feature type="region of interest" description="Disordered" evidence="1">
    <location>
        <begin position="31"/>
        <end position="56"/>
    </location>
</feature>
<gene>
    <name evidence="3" type="ORF">IRJ18_16355</name>
</gene>
<dbReference type="RefSeq" id="WP_194107378.1">
    <property type="nucleotide sequence ID" value="NZ_JADFFM010000002.1"/>
</dbReference>
<dbReference type="EMBL" id="JADFFM010000002">
    <property type="protein sequence ID" value="MBE9667943.1"/>
    <property type="molecule type" value="Genomic_DNA"/>
</dbReference>
<evidence type="ECO:0000256" key="2">
    <source>
        <dbReference type="SAM" id="Phobius"/>
    </source>
</evidence>
<keyword evidence="2" id="KW-1133">Transmembrane helix</keyword>
<protein>
    <recommendedName>
        <fullName evidence="5">LPXTG-motif cell wall anchor domain-containing protein</fullName>
    </recommendedName>
</protein>
<feature type="transmembrane region" description="Helical" evidence="2">
    <location>
        <begin position="6"/>
        <end position="23"/>
    </location>
</feature>
<organism evidence="3 4">
    <name type="scientific">Mucilaginibacter boryungensis</name>
    <dbReference type="NCBI Taxonomy" id="768480"/>
    <lineage>
        <taxon>Bacteria</taxon>
        <taxon>Pseudomonadati</taxon>
        <taxon>Bacteroidota</taxon>
        <taxon>Sphingobacteriia</taxon>
        <taxon>Sphingobacteriales</taxon>
        <taxon>Sphingobacteriaceae</taxon>
        <taxon>Mucilaginibacter</taxon>
    </lineage>
</organism>
<evidence type="ECO:0000256" key="1">
    <source>
        <dbReference type="SAM" id="MobiDB-lite"/>
    </source>
</evidence>
<sequence>MDINYWETGLFIIVILLLVIWLVRRNRKDEQTFEKEVIQSELKPEEEKDHDEPSPG</sequence>
<evidence type="ECO:0008006" key="5">
    <source>
        <dbReference type="Google" id="ProtNLM"/>
    </source>
</evidence>
<reference evidence="3 4" key="1">
    <citation type="submission" date="2020-10" db="EMBL/GenBank/DDBJ databases">
        <title>Mucilaginibacter mali sp. nov., isolated from rhizosphere soil of apple orchard.</title>
        <authorList>
            <person name="Lee J.-S."/>
            <person name="Kim H.S."/>
            <person name="Kim J.-S."/>
        </authorList>
    </citation>
    <scope>NUCLEOTIDE SEQUENCE [LARGE SCALE GENOMIC DNA]</scope>
    <source>
        <strain evidence="3 4">KCTC 23157</strain>
    </source>
</reference>
<dbReference type="Proteomes" id="UP000632774">
    <property type="component" value="Unassembled WGS sequence"/>
</dbReference>
<keyword evidence="4" id="KW-1185">Reference proteome</keyword>
<keyword evidence="2" id="KW-0812">Transmembrane</keyword>
<evidence type="ECO:0000313" key="4">
    <source>
        <dbReference type="Proteomes" id="UP000632774"/>
    </source>
</evidence>
<keyword evidence="2" id="KW-0472">Membrane</keyword>
<accession>A0ABR9XKM9</accession>
<name>A0ABR9XKM9_9SPHI</name>